<gene>
    <name evidence="1" type="ORF">SPACI_010920</name>
</gene>
<protein>
    <submittedName>
        <fullName evidence="1">Uncharacterized protein</fullName>
    </submittedName>
</protein>
<sequence>MSCDTLGNVTSEIVTIKISKGDIYIALSISNDVFIRY</sequence>
<organism evidence="1 2">
    <name type="scientific">Sporomusa acidovorans (strain ATCC 49682 / DSM 3132 / Mol)</name>
    <dbReference type="NCBI Taxonomy" id="1123286"/>
    <lineage>
        <taxon>Bacteria</taxon>
        <taxon>Bacillati</taxon>
        <taxon>Bacillota</taxon>
        <taxon>Negativicutes</taxon>
        <taxon>Selenomonadales</taxon>
        <taxon>Sporomusaceae</taxon>
        <taxon>Sporomusa</taxon>
    </lineage>
</organism>
<accession>A0ABZ3IYC8</accession>
<proteinExistence type="predicted"/>
<dbReference type="Proteomes" id="UP000216052">
    <property type="component" value="Chromosome"/>
</dbReference>
<reference evidence="1" key="1">
    <citation type="submission" date="2024-05" db="EMBL/GenBank/DDBJ databases">
        <title>Isolation and characterization of Sporomusa carbonis sp. nov., a carboxydotrophic hydrogenogen in the genus of Sporomusa isolated from a charcoal burning pile.</title>
        <authorList>
            <person name="Boeer T."/>
            <person name="Rosenbaum F."/>
            <person name="Eysell L."/>
            <person name="Mueller V."/>
            <person name="Daniel R."/>
            <person name="Poehlein A."/>
        </authorList>
    </citation>
    <scope>NUCLEOTIDE SEQUENCE [LARGE SCALE GENOMIC DNA]</scope>
    <source>
        <strain evidence="1">DSM 3132</strain>
    </source>
</reference>
<keyword evidence="2" id="KW-1185">Reference proteome</keyword>
<evidence type="ECO:0000313" key="2">
    <source>
        <dbReference type="Proteomes" id="UP000216052"/>
    </source>
</evidence>
<dbReference type="EMBL" id="CP155571">
    <property type="protein sequence ID" value="XFO71077.1"/>
    <property type="molecule type" value="Genomic_DNA"/>
</dbReference>
<evidence type="ECO:0000313" key="1">
    <source>
        <dbReference type="EMBL" id="XFO71077.1"/>
    </source>
</evidence>
<name>A0ABZ3IYC8_SPOA4</name>